<accession>A0AAQ3NVR4</accession>
<feature type="compositionally biased region" description="Polar residues" evidence="1">
    <location>
        <begin position="258"/>
        <end position="267"/>
    </location>
</feature>
<keyword evidence="3" id="KW-1185">Reference proteome</keyword>
<gene>
    <name evidence="2" type="ORF">V8G54_013478</name>
</gene>
<name>A0AAQ3NVR4_VIGMU</name>
<evidence type="ECO:0000313" key="2">
    <source>
        <dbReference type="EMBL" id="WVZ15912.1"/>
    </source>
</evidence>
<sequence>MGNSLSGLRLLGKGNYSSYDIKLGKAATISVTKEEDVWGRRWKLEYDVDGMTSTLFLLKITDKVSGRETLSISVLDCSAVKKEVLSYPWEAITIEVKKEKNIGFLYPTLVSASYLTRAEYGESLSGGIKTQRWAYASGTRKGLLVMESKKKSNEKQPYRVTVAHYYVNRDSGGSGVDIGFSGVVKIGVVNGKLDYSVDGPVQHPSSAIVYMIEEVSRTGKWKSSACPHCRNIQSQQRRWVSESEDSDNNLPTPPPSHGGQQSVSNMGRYNGDGIGNIIQAKEVNFNKWWMMRPFRN</sequence>
<protein>
    <submittedName>
        <fullName evidence="2">Uncharacterized protein</fullName>
    </submittedName>
</protein>
<feature type="region of interest" description="Disordered" evidence="1">
    <location>
        <begin position="233"/>
        <end position="270"/>
    </location>
</feature>
<dbReference type="EMBL" id="CP144697">
    <property type="protein sequence ID" value="WVZ15912.1"/>
    <property type="molecule type" value="Genomic_DNA"/>
</dbReference>
<dbReference type="Proteomes" id="UP001374535">
    <property type="component" value="Chromosome 4"/>
</dbReference>
<evidence type="ECO:0000256" key="1">
    <source>
        <dbReference type="SAM" id="MobiDB-lite"/>
    </source>
</evidence>
<reference evidence="2 3" key="1">
    <citation type="journal article" date="2023" name="Life. Sci Alliance">
        <title>Evolutionary insights into 3D genome organization and epigenetic landscape of Vigna mungo.</title>
        <authorList>
            <person name="Junaid A."/>
            <person name="Singh B."/>
            <person name="Bhatia S."/>
        </authorList>
    </citation>
    <scope>NUCLEOTIDE SEQUENCE [LARGE SCALE GENOMIC DNA]</scope>
    <source>
        <strain evidence="2">Urdbean</strain>
    </source>
</reference>
<dbReference type="AlphaFoldDB" id="A0AAQ3NVR4"/>
<proteinExistence type="predicted"/>
<evidence type="ECO:0000313" key="3">
    <source>
        <dbReference type="Proteomes" id="UP001374535"/>
    </source>
</evidence>
<organism evidence="2 3">
    <name type="scientific">Vigna mungo</name>
    <name type="common">Black gram</name>
    <name type="synonym">Phaseolus mungo</name>
    <dbReference type="NCBI Taxonomy" id="3915"/>
    <lineage>
        <taxon>Eukaryota</taxon>
        <taxon>Viridiplantae</taxon>
        <taxon>Streptophyta</taxon>
        <taxon>Embryophyta</taxon>
        <taxon>Tracheophyta</taxon>
        <taxon>Spermatophyta</taxon>
        <taxon>Magnoliopsida</taxon>
        <taxon>eudicotyledons</taxon>
        <taxon>Gunneridae</taxon>
        <taxon>Pentapetalae</taxon>
        <taxon>rosids</taxon>
        <taxon>fabids</taxon>
        <taxon>Fabales</taxon>
        <taxon>Fabaceae</taxon>
        <taxon>Papilionoideae</taxon>
        <taxon>50 kb inversion clade</taxon>
        <taxon>NPAAA clade</taxon>
        <taxon>indigoferoid/millettioid clade</taxon>
        <taxon>Phaseoleae</taxon>
        <taxon>Vigna</taxon>
    </lineage>
</organism>